<dbReference type="AlphaFoldDB" id="A0AAW0RB71"/>
<evidence type="ECO:0000256" key="1">
    <source>
        <dbReference type="ARBA" id="ARBA00001935"/>
    </source>
</evidence>
<dbReference type="PANTHER" id="PTHR10638:SF86">
    <property type="entry name" value="COPPER AMINE OXIDASE 1-RELATED"/>
    <property type="match status" value="1"/>
</dbReference>
<dbReference type="InterPro" id="IPR015800">
    <property type="entry name" value="Cu_amine_oxidase_N2"/>
</dbReference>
<keyword evidence="10" id="KW-0464">Manganese</keyword>
<evidence type="ECO:0000256" key="4">
    <source>
        <dbReference type="ARBA" id="ARBA00007983"/>
    </source>
</evidence>
<comment type="similarity">
    <text evidence="4 14">Belongs to the copper/topaquinone oxidase family.</text>
</comment>
<evidence type="ECO:0000259" key="17">
    <source>
        <dbReference type="Pfam" id="PF02727"/>
    </source>
</evidence>
<evidence type="ECO:0000256" key="13">
    <source>
        <dbReference type="PIRSR" id="PIRSR600269-51"/>
    </source>
</evidence>
<feature type="compositionally biased region" description="Low complexity" evidence="15">
    <location>
        <begin position="686"/>
        <end position="706"/>
    </location>
</feature>
<evidence type="ECO:0000256" key="14">
    <source>
        <dbReference type="RuleBase" id="RU000672"/>
    </source>
</evidence>
<dbReference type="GO" id="GO:0005507">
    <property type="term" value="F:copper ion binding"/>
    <property type="evidence" value="ECO:0007669"/>
    <property type="project" value="InterPro"/>
</dbReference>
<dbReference type="SUPFAM" id="SSF54416">
    <property type="entry name" value="Amine oxidase N-terminal region"/>
    <property type="match status" value="2"/>
</dbReference>
<comment type="catalytic activity">
    <reaction evidence="11">
        <text>a primary methyl amine + O2 + H2O = an aldehyde + H2O2 + NH4(+)</text>
        <dbReference type="Rhea" id="RHEA:16153"/>
        <dbReference type="ChEBI" id="CHEBI:15377"/>
        <dbReference type="ChEBI" id="CHEBI:15379"/>
        <dbReference type="ChEBI" id="CHEBI:16240"/>
        <dbReference type="ChEBI" id="CHEBI:17478"/>
        <dbReference type="ChEBI" id="CHEBI:28938"/>
        <dbReference type="ChEBI" id="CHEBI:228804"/>
        <dbReference type="EC" id="1.4.3.21"/>
    </reaction>
</comment>
<dbReference type="Pfam" id="PF02727">
    <property type="entry name" value="Cu_amine_oxidN2"/>
    <property type="match status" value="1"/>
</dbReference>
<evidence type="ECO:0000256" key="8">
    <source>
        <dbReference type="ARBA" id="ARBA00023002"/>
    </source>
</evidence>
<feature type="domain" description="Copper amine oxidase N3-terminal" evidence="18">
    <location>
        <begin position="125"/>
        <end position="220"/>
    </location>
</feature>
<name>A0AAW0RB71_9PEZI</name>
<dbReference type="FunFam" id="2.70.98.20:FF:000006">
    <property type="entry name" value="Amine oxidase"/>
    <property type="match status" value="1"/>
</dbReference>
<organism evidence="19 20">
    <name type="scientific">Apiospora kogelbergensis</name>
    <dbReference type="NCBI Taxonomy" id="1337665"/>
    <lineage>
        <taxon>Eukaryota</taxon>
        <taxon>Fungi</taxon>
        <taxon>Dikarya</taxon>
        <taxon>Ascomycota</taxon>
        <taxon>Pezizomycotina</taxon>
        <taxon>Sordariomycetes</taxon>
        <taxon>Xylariomycetidae</taxon>
        <taxon>Amphisphaeriales</taxon>
        <taxon>Apiosporaceae</taxon>
        <taxon>Apiospora</taxon>
    </lineage>
</organism>
<evidence type="ECO:0000259" key="16">
    <source>
        <dbReference type="Pfam" id="PF01179"/>
    </source>
</evidence>
<keyword evidence="7 12" id="KW-0801">TPQ</keyword>
<dbReference type="PROSITE" id="PS01164">
    <property type="entry name" value="COPPER_AMINE_OXID_1"/>
    <property type="match status" value="1"/>
</dbReference>
<evidence type="ECO:0000256" key="15">
    <source>
        <dbReference type="SAM" id="MobiDB-lite"/>
    </source>
</evidence>
<dbReference type="EC" id="1.4.3.-" evidence="14"/>
<evidence type="ECO:0000313" key="19">
    <source>
        <dbReference type="EMBL" id="KAK8132116.1"/>
    </source>
</evidence>
<evidence type="ECO:0000256" key="12">
    <source>
        <dbReference type="PIRSR" id="PIRSR600269-50"/>
    </source>
</evidence>
<dbReference type="InterPro" id="IPR000269">
    <property type="entry name" value="Cu_amine_oxidase"/>
</dbReference>
<evidence type="ECO:0000256" key="3">
    <source>
        <dbReference type="ARBA" id="ARBA00001947"/>
    </source>
</evidence>
<feature type="active site" description="Proton acceptor" evidence="12">
    <location>
        <position position="330"/>
    </location>
</feature>
<gene>
    <name evidence="19" type="ORF">PG999_000289</name>
</gene>
<protein>
    <recommendedName>
        <fullName evidence="14">Amine oxidase</fullName>
        <ecNumber evidence="14">1.4.3.-</ecNumber>
    </recommendedName>
</protein>
<feature type="region of interest" description="Disordered" evidence="15">
    <location>
        <begin position="684"/>
        <end position="713"/>
    </location>
</feature>
<feature type="domain" description="Copper amine oxidase N2-terminal" evidence="17">
    <location>
        <begin position="34"/>
        <end position="118"/>
    </location>
</feature>
<keyword evidence="8 14" id="KW-0560">Oxidoreductase</keyword>
<dbReference type="InterPro" id="IPR016182">
    <property type="entry name" value="Cu_amine_oxidase_N-reg"/>
</dbReference>
<proteinExistence type="inferred from homology"/>
<dbReference type="FunFam" id="3.10.450.40:FF:000014">
    <property type="entry name" value="Peroxisomal primary amine oxidase"/>
    <property type="match status" value="1"/>
</dbReference>
<dbReference type="InterPro" id="IPR015798">
    <property type="entry name" value="Cu_amine_oxidase_C"/>
</dbReference>
<dbReference type="Proteomes" id="UP001392437">
    <property type="component" value="Unassembled WGS sequence"/>
</dbReference>
<evidence type="ECO:0000256" key="9">
    <source>
        <dbReference type="ARBA" id="ARBA00023008"/>
    </source>
</evidence>
<evidence type="ECO:0000256" key="2">
    <source>
        <dbReference type="ARBA" id="ARBA00001936"/>
    </source>
</evidence>
<dbReference type="GO" id="GO:0008131">
    <property type="term" value="F:primary methylamine oxidase activity"/>
    <property type="evidence" value="ECO:0007669"/>
    <property type="project" value="UniProtKB-EC"/>
</dbReference>
<comment type="caution">
    <text evidence="19">The sequence shown here is derived from an EMBL/GenBank/DDBJ whole genome shotgun (WGS) entry which is preliminary data.</text>
</comment>
<dbReference type="SUPFAM" id="SSF49998">
    <property type="entry name" value="Amine oxidase catalytic domain"/>
    <property type="match status" value="1"/>
</dbReference>
<dbReference type="Pfam" id="PF02728">
    <property type="entry name" value="Cu_amine_oxidN3"/>
    <property type="match status" value="1"/>
</dbReference>
<evidence type="ECO:0000259" key="18">
    <source>
        <dbReference type="Pfam" id="PF02728"/>
    </source>
</evidence>
<dbReference type="GO" id="GO:0048038">
    <property type="term" value="F:quinone binding"/>
    <property type="evidence" value="ECO:0007669"/>
    <property type="project" value="InterPro"/>
</dbReference>
<comment type="cofactor">
    <cofactor evidence="2">
        <name>Mn(2+)</name>
        <dbReference type="ChEBI" id="CHEBI:29035"/>
    </cofactor>
</comment>
<comment type="cofactor">
    <cofactor evidence="14">
        <name>Cu cation</name>
        <dbReference type="ChEBI" id="CHEBI:23378"/>
    </cofactor>
    <text evidence="14">Contains 1 topaquinone per subunit.</text>
</comment>
<dbReference type="InterPro" id="IPR049948">
    <property type="entry name" value="Cu_Am_ox_TPQ-bd"/>
</dbReference>
<feature type="modified residue" description="2',4',5'-topaquinone" evidence="13">
    <location>
        <position position="414"/>
    </location>
</feature>
<dbReference type="Gene3D" id="3.10.450.40">
    <property type="match status" value="2"/>
</dbReference>
<dbReference type="EMBL" id="JAQQWP010000001">
    <property type="protein sequence ID" value="KAK8132116.1"/>
    <property type="molecule type" value="Genomic_DNA"/>
</dbReference>
<dbReference type="GO" id="GO:0009308">
    <property type="term" value="P:amine metabolic process"/>
    <property type="evidence" value="ECO:0007669"/>
    <property type="project" value="UniProtKB-UniRule"/>
</dbReference>
<comment type="cofactor">
    <cofactor evidence="3">
        <name>Zn(2+)</name>
        <dbReference type="ChEBI" id="CHEBI:29105"/>
    </cofactor>
</comment>
<keyword evidence="9 14" id="KW-0186">Copper</keyword>
<evidence type="ECO:0000256" key="10">
    <source>
        <dbReference type="ARBA" id="ARBA00023211"/>
    </source>
</evidence>
<comment type="cofactor">
    <cofactor evidence="1">
        <name>Cu cation</name>
        <dbReference type="ChEBI" id="CHEBI:23378"/>
    </cofactor>
</comment>
<evidence type="ECO:0000256" key="5">
    <source>
        <dbReference type="ARBA" id="ARBA00011738"/>
    </source>
</evidence>
<dbReference type="InterPro" id="IPR036460">
    <property type="entry name" value="Cu_amine_oxidase_C_sf"/>
</dbReference>
<comment type="subunit">
    <text evidence="5">Homodimer.</text>
</comment>
<dbReference type="Gene3D" id="2.70.98.20">
    <property type="entry name" value="Copper amine oxidase, catalytic domain"/>
    <property type="match status" value="1"/>
</dbReference>
<evidence type="ECO:0000313" key="20">
    <source>
        <dbReference type="Proteomes" id="UP001392437"/>
    </source>
</evidence>
<feature type="domain" description="Copper amine oxidase catalytic" evidence="16">
    <location>
        <begin position="252"/>
        <end position="667"/>
    </location>
</feature>
<sequence>MTPDTLTIPGYIIYRDDANGSSPNETVIPKPPPHPLDQLTVEEIAATSKLIQKHAHPQKVKFNCITLREPRKDEYQAFQAGSGPRPQRRAFSIVIERGSGQVAEVLVNLTKGAVESKKNVTDVGPMLTLEDLDICERVSRADPKVAQACREIGITDMSKVFFDGWAIGHDDRWGFERRLQQGLAYYRSAPLDNQYAHPLDFTVIIDTEREEVLAVDVRRVNGERVQPPFEEHNYLPQYIGDKYDHQRLKPIDIVQPQGVSFQMRGNELSWAGYRMHIGFNFREGIVLSDVRMHDMHEQKERSLFNRISIVEMVVPYGNPTAPHQKKHAFDVGEYGTGLMTNSLKLGCDCKGAIHYLDAIMSISDGSPAVLKNAVCIHEEDNGLLYKHTDYRDGTVISARDRRLIISQIITAANYEYGFYHTFSLDGTYKLEVKLTGMLNTYCLHPSETAAPYGTEVARGLDAHNHQHIFSLRVDPAVDGPRNSVLETDALPSEFPVGSAENPYGNGFYSKATLLEDAREGMRDYRHETSRSWAIVNPHRLNPASGKPVGYKILNNNCPRLLAQPGGVVHARAAFARHALWVLPYRDHEVFPAGDYVCQSTGIPGHIDNPTIEDWAARGGRIADTDIVCYVQFGLTHFPRTEDFPVMPAEPVSVMLRASNFFVKNPALWVPSSAITQDTTSRDAFPASAADSNNGGTSSGGASCCSDKPVSSKL</sequence>
<comment type="PTM">
    <text evidence="13 14">Topaquinone (TPQ) is generated by copper-dependent autoxidation of a specific tyrosyl residue.</text>
</comment>
<dbReference type="PANTHER" id="PTHR10638">
    <property type="entry name" value="COPPER AMINE OXIDASE"/>
    <property type="match status" value="1"/>
</dbReference>
<evidence type="ECO:0000256" key="6">
    <source>
        <dbReference type="ARBA" id="ARBA00022723"/>
    </source>
</evidence>
<evidence type="ECO:0000256" key="11">
    <source>
        <dbReference type="ARBA" id="ARBA00048032"/>
    </source>
</evidence>
<keyword evidence="6 14" id="KW-0479">Metal-binding</keyword>
<evidence type="ECO:0000256" key="7">
    <source>
        <dbReference type="ARBA" id="ARBA00022772"/>
    </source>
</evidence>
<dbReference type="Pfam" id="PF01179">
    <property type="entry name" value="Cu_amine_oxid"/>
    <property type="match status" value="1"/>
</dbReference>
<reference evidence="19 20" key="1">
    <citation type="submission" date="2023-01" db="EMBL/GenBank/DDBJ databases">
        <title>Analysis of 21 Apiospora genomes using comparative genomics revels a genus with tremendous synthesis potential of carbohydrate active enzymes and secondary metabolites.</title>
        <authorList>
            <person name="Sorensen T."/>
        </authorList>
    </citation>
    <scope>NUCLEOTIDE SEQUENCE [LARGE SCALE GENOMIC DNA]</scope>
    <source>
        <strain evidence="19 20">CBS 117206</strain>
    </source>
</reference>
<accession>A0AAW0RB71</accession>
<dbReference type="InterPro" id="IPR015802">
    <property type="entry name" value="Cu_amine_oxidase_N3"/>
</dbReference>
<keyword evidence="20" id="KW-1185">Reference proteome</keyword>
<feature type="active site" description="Schiff-base intermediate with substrate; via topaquinone" evidence="12">
    <location>
        <position position="414"/>
    </location>
</feature>